<dbReference type="SMART" id="SM00091">
    <property type="entry name" value="PAS"/>
    <property type="match status" value="1"/>
</dbReference>
<evidence type="ECO:0000313" key="5">
    <source>
        <dbReference type="EMBL" id="SDN96124.1"/>
    </source>
</evidence>
<dbReference type="PROSITE" id="PS50883">
    <property type="entry name" value="EAL"/>
    <property type="match status" value="1"/>
</dbReference>
<dbReference type="SUPFAM" id="SSF55073">
    <property type="entry name" value="Nucleotide cyclase"/>
    <property type="match status" value="1"/>
</dbReference>
<evidence type="ECO:0000259" key="3">
    <source>
        <dbReference type="PROSITE" id="PS50883"/>
    </source>
</evidence>
<organism evidence="5 6">
    <name type="scientific">Desulfonauticus submarinus</name>
    <dbReference type="NCBI Taxonomy" id="206665"/>
    <lineage>
        <taxon>Bacteria</taxon>
        <taxon>Pseudomonadati</taxon>
        <taxon>Thermodesulfobacteriota</taxon>
        <taxon>Desulfovibrionia</taxon>
        <taxon>Desulfovibrionales</taxon>
        <taxon>Desulfonauticaceae</taxon>
        <taxon>Desulfonauticus</taxon>
    </lineage>
</organism>
<dbReference type="GO" id="GO:0071111">
    <property type="term" value="F:cyclic-guanylate-specific phosphodiesterase activity"/>
    <property type="evidence" value="ECO:0007669"/>
    <property type="project" value="InterPro"/>
</dbReference>
<dbReference type="Proteomes" id="UP000199602">
    <property type="component" value="Unassembled WGS sequence"/>
</dbReference>
<dbReference type="RefSeq" id="WP_092066203.1">
    <property type="nucleotide sequence ID" value="NZ_FNIN01000013.1"/>
</dbReference>
<dbReference type="SMART" id="SM00267">
    <property type="entry name" value="GGDEF"/>
    <property type="match status" value="1"/>
</dbReference>
<dbReference type="Gene3D" id="3.20.20.450">
    <property type="entry name" value="EAL domain"/>
    <property type="match status" value="1"/>
</dbReference>
<feature type="domain" description="EAL" evidence="3">
    <location>
        <begin position="481"/>
        <end position="731"/>
    </location>
</feature>
<evidence type="ECO:0000313" key="6">
    <source>
        <dbReference type="Proteomes" id="UP000199602"/>
    </source>
</evidence>
<protein>
    <submittedName>
        <fullName evidence="5">PAS domain S-box-containing protein/diguanylate cyclase (GGDEF) domain-containing protein</fullName>
    </submittedName>
</protein>
<dbReference type="SMART" id="SM00052">
    <property type="entry name" value="EAL"/>
    <property type="match status" value="1"/>
</dbReference>
<accession>A0A1H0FNF1</accession>
<dbReference type="InterPro" id="IPR035965">
    <property type="entry name" value="PAS-like_dom_sf"/>
</dbReference>
<dbReference type="CDD" id="cd00130">
    <property type="entry name" value="PAS"/>
    <property type="match status" value="1"/>
</dbReference>
<dbReference type="PANTHER" id="PTHR33121">
    <property type="entry name" value="CYCLIC DI-GMP PHOSPHODIESTERASE PDEF"/>
    <property type="match status" value="1"/>
</dbReference>
<dbReference type="Pfam" id="PF13426">
    <property type="entry name" value="PAS_9"/>
    <property type="match status" value="1"/>
</dbReference>
<dbReference type="CDD" id="cd01948">
    <property type="entry name" value="EAL"/>
    <property type="match status" value="1"/>
</dbReference>
<sequence length="732" mass="85278">MSVLDSNYFLKNKFEDFFEIKKEINNLILSSYDEYSILKSICKILFKQFSLYSVWIGKLSKKQINKLCSIGKDKDYFQKIPEFYIQKENRHILSKLLEGKIIIHNDIRISNLSQDIKKFFISRKIFSNSIIPIISRDNEVYLLELTSLKENFFTLNASKEILEEIKKDIIFAISYLQDKKNYTIIAQALENSLDWVIITNLKGEIIYVNKTVTEVTGYRKEELLGQNPRVLKSGYHDQNFYKQLWETITSGHIFEALFIDKKKDGTIFYSKKKIVPVEIEGKIEYFVAFGKDVTNEQNLKDEVEKNKYIDQLTKVYNFFGFKIKAIQALDDLIKKDDKTISAIIIFDIYDFTTINNIYGTKKGDLILKVIANRLRHHLQEKDIICRVGGDSFATFIYSIPDKKSIISFINNLIKILEEPITIHLEKINLTFNAGASIFPDDATNFAKLYENASLSLSQARKQGEGIYKIFDLNMDILAKKRIKAEKIIKQAIIEETFCFHFQPYFTTTDLKVAGYEALLRIKKNNSIIYPNDFIEVLEEKKYLKYFEEWSLKYFQNLFEKLKKTNMNCRISYNISANSFKNNLFLKKLLKFCKKYGNNFTIEITERVLLEDIEKTIQVLTKFKKHTATLIAIDDFGTGYSSLSYLIHLPIDIVKLDVSFIKNMTQNSKNASLVEAIIYLGKKIGLKTIAEGVENKKQLELLKSFGCDFIQGYLLSKPILLENTKFFSHFVNK</sequence>
<dbReference type="InterPro" id="IPR050706">
    <property type="entry name" value="Cyclic-di-GMP_PDE-like"/>
</dbReference>
<dbReference type="InterPro" id="IPR000700">
    <property type="entry name" value="PAS-assoc_C"/>
</dbReference>
<evidence type="ECO:0000259" key="2">
    <source>
        <dbReference type="PROSITE" id="PS50113"/>
    </source>
</evidence>
<dbReference type="NCBIfam" id="TIGR00254">
    <property type="entry name" value="GGDEF"/>
    <property type="match status" value="1"/>
</dbReference>
<feature type="domain" description="PAC" evidence="2">
    <location>
        <begin position="252"/>
        <end position="305"/>
    </location>
</feature>
<dbReference type="Gene3D" id="3.30.450.20">
    <property type="entry name" value="PAS domain"/>
    <property type="match status" value="1"/>
</dbReference>
<dbReference type="Pfam" id="PF00563">
    <property type="entry name" value="EAL"/>
    <property type="match status" value="1"/>
</dbReference>
<dbReference type="Gene3D" id="3.30.70.270">
    <property type="match status" value="1"/>
</dbReference>
<dbReference type="Pfam" id="PF00990">
    <property type="entry name" value="GGDEF"/>
    <property type="match status" value="1"/>
</dbReference>
<dbReference type="PROSITE" id="PS50113">
    <property type="entry name" value="PAC"/>
    <property type="match status" value="1"/>
</dbReference>
<dbReference type="InterPro" id="IPR043128">
    <property type="entry name" value="Rev_trsase/Diguanyl_cyclase"/>
</dbReference>
<dbReference type="OrthoDB" id="7673416at2"/>
<dbReference type="InterPro" id="IPR000014">
    <property type="entry name" value="PAS"/>
</dbReference>
<evidence type="ECO:0000259" key="1">
    <source>
        <dbReference type="PROSITE" id="PS50112"/>
    </source>
</evidence>
<gene>
    <name evidence="5" type="ORF">SAMN04488516_11331</name>
</gene>
<dbReference type="PANTHER" id="PTHR33121:SF71">
    <property type="entry name" value="OXYGEN SENSOR PROTEIN DOSP"/>
    <property type="match status" value="1"/>
</dbReference>
<dbReference type="SUPFAM" id="SSF55785">
    <property type="entry name" value="PYP-like sensor domain (PAS domain)"/>
    <property type="match status" value="1"/>
</dbReference>
<name>A0A1H0FNF1_9BACT</name>
<feature type="domain" description="GGDEF" evidence="4">
    <location>
        <begin position="339"/>
        <end position="472"/>
    </location>
</feature>
<dbReference type="CDD" id="cd01949">
    <property type="entry name" value="GGDEF"/>
    <property type="match status" value="1"/>
</dbReference>
<dbReference type="EMBL" id="FNIN01000013">
    <property type="protein sequence ID" value="SDN96124.1"/>
    <property type="molecule type" value="Genomic_DNA"/>
</dbReference>
<dbReference type="InterPro" id="IPR035919">
    <property type="entry name" value="EAL_sf"/>
</dbReference>
<dbReference type="AlphaFoldDB" id="A0A1H0FNF1"/>
<feature type="domain" description="PAS" evidence="1">
    <location>
        <begin position="181"/>
        <end position="227"/>
    </location>
</feature>
<dbReference type="InterPro" id="IPR001633">
    <property type="entry name" value="EAL_dom"/>
</dbReference>
<evidence type="ECO:0000259" key="4">
    <source>
        <dbReference type="PROSITE" id="PS50887"/>
    </source>
</evidence>
<dbReference type="InterPro" id="IPR029787">
    <property type="entry name" value="Nucleotide_cyclase"/>
</dbReference>
<dbReference type="PROSITE" id="PS50887">
    <property type="entry name" value="GGDEF"/>
    <property type="match status" value="1"/>
</dbReference>
<dbReference type="STRING" id="206665.SAMN04488516_11331"/>
<reference evidence="5 6" key="1">
    <citation type="submission" date="2016-10" db="EMBL/GenBank/DDBJ databases">
        <authorList>
            <person name="de Groot N.N."/>
        </authorList>
    </citation>
    <scope>NUCLEOTIDE SEQUENCE [LARGE SCALE GENOMIC DNA]</scope>
    <source>
        <strain evidence="5 6">DSM 15269</strain>
    </source>
</reference>
<keyword evidence="6" id="KW-1185">Reference proteome</keyword>
<dbReference type="InterPro" id="IPR000160">
    <property type="entry name" value="GGDEF_dom"/>
</dbReference>
<dbReference type="SUPFAM" id="SSF141868">
    <property type="entry name" value="EAL domain-like"/>
    <property type="match status" value="1"/>
</dbReference>
<proteinExistence type="predicted"/>
<dbReference type="NCBIfam" id="TIGR00229">
    <property type="entry name" value="sensory_box"/>
    <property type="match status" value="1"/>
</dbReference>
<dbReference type="PROSITE" id="PS50112">
    <property type="entry name" value="PAS"/>
    <property type="match status" value="1"/>
</dbReference>